<dbReference type="RefSeq" id="WP_311019845.1">
    <property type="nucleotide sequence ID" value="NZ_JAUHGG010000003.1"/>
</dbReference>
<organism evidence="1 2">
    <name type="scientific">Vibrio parahaemolyticus</name>
    <dbReference type="NCBI Taxonomy" id="670"/>
    <lineage>
        <taxon>Bacteria</taxon>
        <taxon>Pseudomonadati</taxon>
        <taxon>Pseudomonadota</taxon>
        <taxon>Gammaproteobacteria</taxon>
        <taxon>Vibrionales</taxon>
        <taxon>Vibrionaceae</taxon>
        <taxon>Vibrio</taxon>
    </lineage>
</organism>
<dbReference type="AlphaFoldDB" id="A0AAW8PXX5"/>
<reference evidence="1" key="1">
    <citation type="submission" date="2023-06" db="EMBL/GenBank/DDBJ databases">
        <title>Genomic Diversity of Vibrio spp. and Metagenomic Analysis of Pathogens in Florida Gulf Coastal Waters Following Hurricane Ian.</title>
        <authorList>
            <person name="Brumfield K.D."/>
        </authorList>
    </citation>
    <scope>NUCLEOTIDE SEQUENCE</scope>
    <source>
        <strain evidence="1">WBS2B-138</strain>
    </source>
</reference>
<evidence type="ECO:0000313" key="1">
    <source>
        <dbReference type="EMBL" id="MDS1821043.1"/>
    </source>
</evidence>
<sequence length="93" mass="10761">MTSVNFSTDLLNIILAVKEKKTLAVTESMLGLCDDHFAATKEYFESLPHDLINKEGLKKNQYCFEAILNFPRERLELLSTMDSSKLHSQRFEY</sequence>
<dbReference type="Proteomes" id="UP001253193">
    <property type="component" value="Unassembled WGS sequence"/>
</dbReference>
<comment type="caution">
    <text evidence="1">The sequence shown here is derived from an EMBL/GenBank/DDBJ whole genome shotgun (WGS) entry which is preliminary data.</text>
</comment>
<accession>A0AAW8PXX5</accession>
<dbReference type="EMBL" id="JAUHGG010000003">
    <property type="protein sequence ID" value="MDS1821043.1"/>
    <property type="molecule type" value="Genomic_DNA"/>
</dbReference>
<gene>
    <name evidence="1" type="ORF">QX249_10265</name>
</gene>
<proteinExistence type="predicted"/>
<protein>
    <submittedName>
        <fullName evidence="1">Uncharacterized protein</fullName>
    </submittedName>
</protein>
<evidence type="ECO:0000313" key="2">
    <source>
        <dbReference type="Proteomes" id="UP001253193"/>
    </source>
</evidence>
<name>A0AAW8PXX5_VIBPH</name>